<evidence type="ECO:0000256" key="1">
    <source>
        <dbReference type="ARBA" id="ARBA00001946"/>
    </source>
</evidence>
<dbReference type="PANTHER" id="PTHR10947">
    <property type="entry name" value="PHENYLALANYL-TRNA SYNTHETASE BETA CHAIN AND LEUCINE-RICH REPEAT-CONTAINING PROTEIN 47"/>
    <property type="match status" value="1"/>
</dbReference>
<evidence type="ECO:0000256" key="9">
    <source>
        <dbReference type="ARBA" id="ARBA00023146"/>
    </source>
</evidence>
<keyword evidence="8" id="KW-0648">Protein biosynthesis</keyword>
<organism evidence="12">
    <name type="scientific">Chondria sp.</name>
    <name type="common">in: red algae</name>
    <dbReference type="NCBI Taxonomy" id="1982705"/>
    <lineage>
        <taxon>Eukaryota</taxon>
        <taxon>Rhodophyta</taxon>
        <taxon>Florideophyceae</taxon>
        <taxon>Rhodymeniophycidae</taxon>
        <taxon>Ceramiales</taxon>
        <taxon>Rhodomelaceae</taxon>
        <taxon>Chondrieae</taxon>
        <taxon>Chondria</taxon>
    </lineage>
</organism>
<feature type="domain" description="B5" evidence="11">
    <location>
        <begin position="232"/>
        <end position="317"/>
    </location>
</feature>
<keyword evidence="9" id="KW-0030">Aminoacyl-tRNA synthetase</keyword>
<evidence type="ECO:0000256" key="8">
    <source>
        <dbReference type="ARBA" id="ARBA00022917"/>
    </source>
</evidence>
<dbReference type="SUPFAM" id="SSF55681">
    <property type="entry name" value="Class II aaRS and biotin synthetases"/>
    <property type="match status" value="1"/>
</dbReference>
<evidence type="ECO:0000256" key="5">
    <source>
        <dbReference type="ARBA" id="ARBA00022741"/>
    </source>
</evidence>
<gene>
    <name evidence="12" type="primary">syfB</name>
</gene>
<dbReference type="Pfam" id="PF03147">
    <property type="entry name" value="FDX-ACB"/>
    <property type="match status" value="1"/>
</dbReference>
<dbReference type="Gene3D" id="3.30.70.380">
    <property type="entry name" value="Ferrodoxin-fold anticodon-binding domain"/>
    <property type="match status" value="1"/>
</dbReference>
<feature type="domain" description="FDX-ACB" evidence="10">
    <location>
        <begin position="555"/>
        <end position="643"/>
    </location>
</feature>
<dbReference type="InterPro" id="IPR036690">
    <property type="entry name" value="Fdx_antiC-bd_sf"/>
</dbReference>
<sequence>MKFSWKLVSNFINTEHIQINELEEKLALSGIEIENVEYICNIKDIIFHTSITSNRKEICSVITFSKEISIILKTPLKILPIKKFTQFENTINKSLIMSVNTISEIEENRTPEWIQQALTVHDITNRNILNNIREYIKIKWGQTFEILNHNEFLKFINNYKNKSKNNIIHYILRNINKKNLFFVFPMQYKEKDSNNKYSEYYLNSYIDSLRTLATYTKCVIGKSYHVIDEQKYNTKTVEINKKIIKTTLGKVKNTHLKYISHKTTLNTLEQLYLLPKYNRLSKSFLVQVPSARNHDLDKQIDIIEEIARLQGFNNFTDQLPKNNKKGSIYRTSLKVKKIRKILRYLGLNEVINCSLTNNNFKKNDVKIHNPIRKDQCELRNSILQNLIENYLYNKKQINQQKTIEIFEIGKIFEKKSTLDYFERLHIGGLIQNNKFLRLNWSTKPSNSDFFHFKGLIEIFLEQLNVQVIFDKIHCNSDEIIVYQNINLFNQKKQIGIYSKKNQNELIGVIGELNYKYTKDTKINRNQIYIFEIDFYKLEKNIETNSHLNYRVSPYSNYPNVVRDISIKINKTTSIKSINEILVEPSNSLIQSIEIFNLYIDKESNMKSIGLRITYGSKIRTLNNSDVENIDIEINKLLLRLTNK</sequence>
<dbReference type="SMART" id="SM00874">
    <property type="entry name" value="B5"/>
    <property type="match status" value="1"/>
</dbReference>
<dbReference type="EMBL" id="MF101431">
    <property type="protein sequence ID" value="ARW64248.1"/>
    <property type="molecule type" value="Genomic_DNA"/>
</dbReference>
<dbReference type="Pfam" id="PF17759">
    <property type="entry name" value="tRNA_synthFbeta"/>
    <property type="match status" value="1"/>
</dbReference>
<dbReference type="InterPro" id="IPR009061">
    <property type="entry name" value="DNA-bd_dom_put_sf"/>
</dbReference>
<evidence type="ECO:0000259" key="11">
    <source>
        <dbReference type="PROSITE" id="PS51483"/>
    </source>
</evidence>
<dbReference type="SUPFAM" id="SSF46955">
    <property type="entry name" value="Putative DNA-binding domain"/>
    <property type="match status" value="2"/>
</dbReference>
<evidence type="ECO:0000259" key="10">
    <source>
        <dbReference type="PROSITE" id="PS51447"/>
    </source>
</evidence>
<dbReference type="Pfam" id="PF03484">
    <property type="entry name" value="B5"/>
    <property type="match status" value="1"/>
</dbReference>
<dbReference type="AlphaFoldDB" id="A0A1Z1MDU8"/>
<dbReference type="Gene3D" id="3.30.930.10">
    <property type="entry name" value="Bira Bifunctional Protein, Domain 2"/>
    <property type="match status" value="1"/>
</dbReference>
<keyword evidence="12" id="KW-0934">Plastid</keyword>
<dbReference type="InterPro" id="IPR045060">
    <property type="entry name" value="Phe-tRNA-ligase_IIc_bsu"/>
</dbReference>
<dbReference type="PANTHER" id="PTHR10947:SF3">
    <property type="entry name" value="LEUCINE-RICH REPEAT-CONTAINING PROTEIN 47"/>
    <property type="match status" value="1"/>
</dbReference>
<dbReference type="SMART" id="SM00896">
    <property type="entry name" value="FDX-ACB"/>
    <property type="match status" value="1"/>
</dbReference>
<dbReference type="GO" id="GO:0003723">
    <property type="term" value="F:RNA binding"/>
    <property type="evidence" value="ECO:0007669"/>
    <property type="project" value="InterPro"/>
</dbReference>
<evidence type="ECO:0000256" key="4">
    <source>
        <dbReference type="ARBA" id="ARBA00022723"/>
    </source>
</evidence>
<evidence type="ECO:0000256" key="7">
    <source>
        <dbReference type="ARBA" id="ARBA00022842"/>
    </source>
</evidence>
<dbReference type="PROSITE" id="PS51483">
    <property type="entry name" value="B5"/>
    <property type="match status" value="1"/>
</dbReference>
<dbReference type="SUPFAM" id="SSF54991">
    <property type="entry name" value="Anticodon-binding domain of PheRS"/>
    <property type="match status" value="1"/>
</dbReference>
<name>A0A1Z1MDU8_9FLOR</name>
<dbReference type="GO" id="GO:0006432">
    <property type="term" value="P:phenylalanyl-tRNA aminoacylation"/>
    <property type="evidence" value="ECO:0007669"/>
    <property type="project" value="InterPro"/>
</dbReference>
<dbReference type="GO" id="GO:0000287">
    <property type="term" value="F:magnesium ion binding"/>
    <property type="evidence" value="ECO:0007669"/>
    <property type="project" value="InterPro"/>
</dbReference>
<keyword evidence="3 12" id="KW-0436">Ligase</keyword>
<keyword evidence="7" id="KW-0460">Magnesium</keyword>
<keyword evidence="5" id="KW-0547">Nucleotide-binding</keyword>
<comment type="cofactor">
    <cofactor evidence="1">
        <name>Mg(2+)</name>
        <dbReference type="ChEBI" id="CHEBI:18420"/>
    </cofactor>
</comment>
<dbReference type="PROSITE" id="PS51447">
    <property type="entry name" value="FDX_ACB"/>
    <property type="match status" value="1"/>
</dbReference>
<dbReference type="InterPro" id="IPR005121">
    <property type="entry name" value="Fdx_antiC-bd"/>
</dbReference>
<dbReference type="GO" id="GO:0005524">
    <property type="term" value="F:ATP binding"/>
    <property type="evidence" value="ECO:0007669"/>
    <property type="project" value="UniProtKB-KW"/>
</dbReference>
<evidence type="ECO:0000256" key="2">
    <source>
        <dbReference type="ARBA" id="ARBA00012814"/>
    </source>
</evidence>
<evidence type="ECO:0000256" key="6">
    <source>
        <dbReference type="ARBA" id="ARBA00022840"/>
    </source>
</evidence>
<evidence type="ECO:0000256" key="3">
    <source>
        <dbReference type="ARBA" id="ARBA00022598"/>
    </source>
</evidence>
<dbReference type="Gene3D" id="3.30.56.10">
    <property type="match status" value="2"/>
</dbReference>
<keyword evidence="6" id="KW-0067">ATP-binding</keyword>
<keyword evidence="4" id="KW-0479">Metal-binding</keyword>
<protein>
    <recommendedName>
        <fullName evidence="2">phenylalanine--tRNA ligase</fullName>
        <ecNumber evidence="2">6.1.1.20</ecNumber>
    </recommendedName>
</protein>
<dbReference type="GO" id="GO:0004826">
    <property type="term" value="F:phenylalanine-tRNA ligase activity"/>
    <property type="evidence" value="ECO:0007669"/>
    <property type="project" value="UniProtKB-EC"/>
</dbReference>
<proteinExistence type="predicted"/>
<dbReference type="EC" id="6.1.1.20" evidence="2"/>
<dbReference type="InterPro" id="IPR041616">
    <property type="entry name" value="PheRS_beta_core"/>
</dbReference>
<dbReference type="InterPro" id="IPR045864">
    <property type="entry name" value="aa-tRNA-synth_II/BPL/LPL"/>
</dbReference>
<evidence type="ECO:0000313" key="12">
    <source>
        <dbReference type="EMBL" id="ARW64248.1"/>
    </source>
</evidence>
<accession>A0A1Z1MDU8</accession>
<keyword evidence="12" id="KW-0150">Chloroplast</keyword>
<geneLocation type="chloroplast" evidence="12"/>
<dbReference type="InterPro" id="IPR005147">
    <property type="entry name" value="tRNA_synthase_B5-dom"/>
</dbReference>
<reference evidence="12" key="1">
    <citation type="journal article" date="2017" name="J. Phycol.">
        <title>Analysis of chloroplast genomes and a supermatrix inform reclassification of the Rhodomelaceae (Rhodophyta).</title>
        <authorList>
            <person name="Diaz-Tapia P."/>
            <person name="Maggs C.A."/>
            <person name="West J.A."/>
            <person name="Verbruggen H."/>
        </authorList>
    </citation>
    <scope>NUCLEOTIDE SEQUENCE</scope>
    <source>
        <strain evidence="12">PD745</strain>
    </source>
</reference>